<dbReference type="PANTHER" id="PTHR47545:SF1">
    <property type="entry name" value="MULTIFUNCTIONAL CCA PROTEIN"/>
    <property type="match status" value="1"/>
</dbReference>
<evidence type="ECO:0000313" key="11">
    <source>
        <dbReference type="EMBL" id="CBL27817.1"/>
    </source>
</evidence>
<evidence type="ECO:0000256" key="3">
    <source>
        <dbReference type="ARBA" id="ARBA00022695"/>
    </source>
</evidence>
<evidence type="ECO:0000313" key="12">
    <source>
        <dbReference type="Proteomes" id="UP000008957"/>
    </source>
</evidence>
<keyword evidence="8 9" id="KW-0694">RNA-binding</keyword>
<dbReference type="GO" id="GO:0003723">
    <property type="term" value="F:RNA binding"/>
    <property type="evidence" value="ECO:0007669"/>
    <property type="project" value="UniProtKB-KW"/>
</dbReference>
<evidence type="ECO:0000256" key="5">
    <source>
        <dbReference type="ARBA" id="ARBA00022741"/>
    </source>
</evidence>
<keyword evidence="1 9" id="KW-0808">Transferase</keyword>
<organism evidence="11 12">
    <name type="scientific">Fretibacterium fastidiosum</name>
    <dbReference type="NCBI Taxonomy" id="651822"/>
    <lineage>
        <taxon>Bacteria</taxon>
        <taxon>Thermotogati</taxon>
        <taxon>Synergistota</taxon>
        <taxon>Synergistia</taxon>
        <taxon>Synergistales</taxon>
        <taxon>Aminobacteriaceae</taxon>
        <taxon>Fretibacterium</taxon>
    </lineage>
</organism>
<keyword evidence="4" id="KW-0479">Metal-binding</keyword>
<dbReference type="GO" id="GO:0016779">
    <property type="term" value="F:nucleotidyltransferase activity"/>
    <property type="evidence" value="ECO:0007669"/>
    <property type="project" value="UniProtKB-KW"/>
</dbReference>
<keyword evidence="3" id="KW-0548">Nucleotidyltransferase</keyword>
<reference evidence="11 12" key="2">
    <citation type="submission" date="2010-03" db="EMBL/GenBank/DDBJ databases">
        <authorList>
            <person name="Pajon A."/>
        </authorList>
    </citation>
    <scope>NUCLEOTIDE SEQUENCE [LARGE SCALE GENOMIC DNA]</scope>
    <source>
        <strain evidence="11 12">SGP1</strain>
    </source>
</reference>
<keyword evidence="12" id="KW-1185">Reference proteome</keyword>
<evidence type="ECO:0000256" key="6">
    <source>
        <dbReference type="ARBA" id="ARBA00022840"/>
    </source>
</evidence>
<dbReference type="AlphaFoldDB" id="A0AB94IVN7"/>
<keyword evidence="6" id="KW-0067">ATP-binding</keyword>
<proteinExistence type="inferred from homology"/>
<evidence type="ECO:0000256" key="8">
    <source>
        <dbReference type="ARBA" id="ARBA00022884"/>
    </source>
</evidence>
<evidence type="ECO:0000259" key="10">
    <source>
        <dbReference type="Pfam" id="PF01743"/>
    </source>
</evidence>
<reference evidence="12" key="1">
    <citation type="submission" date="2010-03" db="EMBL/GenBank/DDBJ databases">
        <title>The genome sequence of Synergistetes sp. SGP1.</title>
        <authorList>
            <consortium name="metaHIT consortium -- http://www.metahit.eu/"/>
            <person name="Pajon A."/>
            <person name="Turner K."/>
            <person name="Parkhill J."/>
            <person name="Wade W."/>
            <person name="Vartoukian S."/>
        </authorList>
    </citation>
    <scope>NUCLEOTIDE SEQUENCE [LARGE SCALE GENOMIC DNA]</scope>
    <source>
        <strain evidence="12">SGP1</strain>
    </source>
</reference>
<evidence type="ECO:0000256" key="7">
    <source>
        <dbReference type="ARBA" id="ARBA00022842"/>
    </source>
</evidence>
<dbReference type="RefSeq" id="WP_015555964.1">
    <property type="nucleotide sequence ID" value="NC_021038.1"/>
</dbReference>
<protein>
    <submittedName>
        <fullName evidence="11">tRNA nucleotidyltransferase/poly(A) polymerase</fullName>
    </submittedName>
</protein>
<dbReference type="InterPro" id="IPR002646">
    <property type="entry name" value="PolA_pol_head_dom"/>
</dbReference>
<gene>
    <name evidence="11" type="ORF">SY1_03180</name>
</gene>
<dbReference type="InterPro" id="IPR050124">
    <property type="entry name" value="tRNA_CCA-adding_enzyme"/>
</dbReference>
<dbReference type="Proteomes" id="UP000008957">
    <property type="component" value="Chromosome"/>
</dbReference>
<keyword evidence="7" id="KW-0460">Magnesium</keyword>
<dbReference type="GO" id="GO:0008033">
    <property type="term" value="P:tRNA processing"/>
    <property type="evidence" value="ECO:0007669"/>
    <property type="project" value="UniProtKB-KW"/>
</dbReference>
<feature type="domain" description="Poly A polymerase head" evidence="10">
    <location>
        <begin position="98"/>
        <end position="139"/>
    </location>
</feature>
<keyword evidence="2" id="KW-0819">tRNA processing</keyword>
<dbReference type="SUPFAM" id="SSF81301">
    <property type="entry name" value="Nucleotidyltransferase"/>
    <property type="match status" value="1"/>
</dbReference>
<keyword evidence="5" id="KW-0547">Nucleotide-binding</keyword>
<evidence type="ECO:0000256" key="4">
    <source>
        <dbReference type="ARBA" id="ARBA00022723"/>
    </source>
</evidence>
<accession>A0AB94IVN7</accession>
<dbReference type="GO" id="GO:0005524">
    <property type="term" value="F:ATP binding"/>
    <property type="evidence" value="ECO:0007669"/>
    <property type="project" value="UniProtKB-KW"/>
</dbReference>
<dbReference type="Gene3D" id="3.30.460.10">
    <property type="entry name" value="Beta Polymerase, domain 2"/>
    <property type="match status" value="1"/>
</dbReference>
<dbReference type="InterPro" id="IPR043519">
    <property type="entry name" value="NT_sf"/>
</dbReference>
<dbReference type="Pfam" id="PF01743">
    <property type="entry name" value="PolyA_pol"/>
    <property type="match status" value="1"/>
</dbReference>
<dbReference type="PANTHER" id="PTHR47545">
    <property type="entry name" value="MULTIFUNCTIONAL CCA PROTEIN"/>
    <property type="match status" value="1"/>
</dbReference>
<dbReference type="GO" id="GO:0046872">
    <property type="term" value="F:metal ion binding"/>
    <property type="evidence" value="ECO:0007669"/>
    <property type="project" value="UniProtKB-KW"/>
</dbReference>
<comment type="similarity">
    <text evidence="9">Belongs to the tRNA nucleotidyltransferase/poly(A) polymerase family.</text>
</comment>
<dbReference type="KEGG" id="sbr:SY1_03180"/>
<dbReference type="SUPFAM" id="SSF81891">
    <property type="entry name" value="Poly A polymerase C-terminal region-like"/>
    <property type="match status" value="1"/>
</dbReference>
<name>A0AB94IVN7_9BACT</name>
<dbReference type="Gene3D" id="1.10.3090.10">
    <property type="entry name" value="cca-adding enzyme, domain 2"/>
    <property type="match status" value="1"/>
</dbReference>
<dbReference type="EMBL" id="FP929056">
    <property type="protein sequence ID" value="CBL27817.1"/>
    <property type="molecule type" value="Genomic_DNA"/>
</dbReference>
<evidence type="ECO:0000256" key="1">
    <source>
        <dbReference type="ARBA" id="ARBA00022679"/>
    </source>
</evidence>
<evidence type="ECO:0000256" key="2">
    <source>
        <dbReference type="ARBA" id="ARBA00022694"/>
    </source>
</evidence>
<evidence type="ECO:0000256" key="9">
    <source>
        <dbReference type="RuleBase" id="RU003953"/>
    </source>
</evidence>
<sequence>MTGGTLPGCGFLEVVEMRHLRVLKTVERTGVRAWLVGDSARMIEMGIEPEVMTLAVDAKDLSSLSDRLDGATVDARGTFPVLRGSVLGAPFRAYSLQGDTIADDLARRDLSIEAIALRSDGGVVDPFGGRRDIRNRVIRLTGDDVELIDRDPLRIVRILRFAAELGMDVFWRTDMDVREFLRCHAERMNAIPAERWGREIISGMKERPWRFISLCDHYGLLPVFLKDLEDLKSVPDGRGRTFFSHVMATLSVIERRLPTHKIMQDEAFILAGLFSRIGTRSLNAGDEGERRRNKALTSSFLSQWNIPAETIRAAQAIIDGYRRFYELRTEEDLCGAVLEHGADAMAAGLDFAGCIARAEGLPHLETLSENRWRLAQVLRRFKAVALQTGGASRFLGGDEVMSLLRLAPGRIIGALLDGLDVAVGTGRVTNRAQAEEWIVSHARSV</sequence>